<keyword evidence="4 6" id="KW-1133">Transmembrane helix</keyword>
<dbReference type="PANTHER" id="PTHR30482">
    <property type="entry name" value="HIGH-AFFINITY BRANCHED-CHAIN AMINO ACID TRANSPORT SYSTEM PERMEASE"/>
    <property type="match status" value="1"/>
</dbReference>
<feature type="transmembrane region" description="Helical" evidence="6">
    <location>
        <begin position="101"/>
        <end position="120"/>
    </location>
</feature>
<keyword evidence="2" id="KW-1003">Cell membrane</keyword>
<sequence length="319" mass="34188">MSAATNVPAPKRRTWWPWVLGGLLAVLAVLFPLLPFGPRAEFATQTAIFTLIIATLALSWDLLARTGQLSLAHAAFYGIGAYTFALLAKYGPAWMTWPVEMLLAALVAALFSLLLGMATLRLSGMYFAIATLAFSEVVKTVIQNLPESIAGGANGMLVEPLLGGQTRAQYYLALGVLLLAVLTSLWVRASRLHYAFTAIRQGEEVARVLGVASTPYKLLAFFLSSFLAGLAGVLYAGKTFFIIPTDTFSLSVSVTALTTAIFGGLYTTLGPVIAAAVLTVIEELLKLRIPNGYLVVYGLILILTILFLPRGLMGLGRKK</sequence>
<keyword evidence="5 6" id="KW-0472">Membrane</keyword>
<evidence type="ECO:0000256" key="6">
    <source>
        <dbReference type="SAM" id="Phobius"/>
    </source>
</evidence>
<name>A0A841I1A2_9DEIO</name>
<reference evidence="7 8" key="1">
    <citation type="submission" date="2020-08" db="EMBL/GenBank/DDBJ databases">
        <title>Genomic Encyclopedia of Type Strains, Phase IV (KMG-IV): sequencing the most valuable type-strain genomes for metagenomic binning, comparative biology and taxonomic classification.</title>
        <authorList>
            <person name="Goeker M."/>
        </authorList>
    </citation>
    <scope>NUCLEOTIDE SEQUENCE [LARGE SCALE GENOMIC DNA]</scope>
    <source>
        <strain evidence="7 8">DSM 21458</strain>
    </source>
</reference>
<evidence type="ECO:0000256" key="5">
    <source>
        <dbReference type="ARBA" id="ARBA00023136"/>
    </source>
</evidence>
<feature type="transmembrane region" description="Helical" evidence="6">
    <location>
        <begin position="170"/>
        <end position="187"/>
    </location>
</feature>
<evidence type="ECO:0000313" key="8">
    <source>
        <dbReference type="Proteomes" id="UP000569951"/>
    </source>
</evidence>
<evidence type="ECO:0000256" key="1">
    <source>
        <dbReference type="ARBA" id="ARBA00004651"/>
    </source>
</evidence>
<dbReference type="GO" id="GO:0005886">
    <property type="term" value="C:plasma membrane"/>
    <property type="evidence" value="ECO:0007669"/>
    <property type="project" value="UniProtKB-SubCell"/>
</dbReference>
<dbReference type="InterPro" id="IPR001851">
    <property type="entry name" value="ABC_transp_permease"/>
</dbReference>
<dbReference type="Pfam" id="PF02653">
    <property type="entry name" value="BPD_transp_2"/>
    <property type="match status" value="1"/>
</dbReference>
<dbReference type="AlphaFoldDB" id="A0A841I1A2"/>
<dbReference type="GO" id="GO:0015658">
    <property type="term" value="F:branched-chain amino acid transmembrane transporter activity"/>
    <property type="evidence" value="ECO:0007669"/>
    <property type="project" value="InterPro"/>
</dbReference>
<feature type="transmembrane region" description="Helical" evidence="6">
    <location>
        <begin position="248"/>
        <end position="281"/>
    </location>
</feature>
<dbReference type="InterPro" id="IPR043428">
    <property type="entry name" value="LivM-like"/>
</dbReference>
<keyword evidence="3 6" id="KW-0812">Transmembrane</keyword>
<dbReference type="PANTHER" id="PTHR30482:SF10">
    <property type="entry name" value="HIGH-AFFINITY BRANCHED-CHAIN AMINO ACID TRANSPORT PROTEIN BRAE"/>
    <property type="match status" value="1"/>
</dbReference>
<feature type="transmembrane region" description="Helical" evidence="6">
    <location>
        <begin position="75"/>
        <end position="95"/>
    </location>
</feature>
<evidence type="ECO:0000256" key="4">
    <source>
        <dbReference type="ARBA" id="ARBA00022989"/>
    </source>
</evidence>
<gene>
    <name evidence="7" type="ORF">HNR42_002291</name>
</gene>
<organism evidence="7 8">
    <name type="scientific">Deinobacterium chartae</name>
    <dbReference type="NCBI Taxonomy" id="521158"/>
    <lineage>
        <taxon>Bacteria</taxon>
        <taxon>Thermotogati</taxon>
        <taxon>Deinococcota</taxon>
        <taxon>Deinococci</taxon>
        <taxon>Deinococcales</taxon>
        <taxon>Deinococcaceae</taxon>
        <taxon>Deinobacterium</taxon>
    </lineage>
</organism>
<evidence type="ECO:0000256" key="3">
    <source>
        <dbReference type="ARBA" id="ARBA00022692"/>
    </source>
</evidence>
<evidence type="ECO:0000256" key="2">
    <source>
        <dbReference type="ARBA" id="ARBA00022475"/>
    </source>
</evidence>
<comment type="caution">
    <text evidence="7">The sequence shown here is derived from an EMBL/GenBank/DDBJ whole genome shotgun (WGS) entry which is preliminary data.</text>
</comment>
<comment type="subcellular location">
    <subcellularLocation>
        <location evidence="1">Cell membrane</location>
        <topology evidence="1">Multi-pass membrane protein</topology>
    </subcellularLocation>
</comment>
<keyword evidence="8" id="KW-1185">Reference proteome</keyword>
<proteinExistence type="predicted"/>
<accession>A0A841I1A2</accession>
<evidence type="ECO:0000313" key="7">
    <source>
        <dbReference type="EMBL" id="MBB6098856.1"/>
    </source>
</evidence>
<dbReference type="CDD" id="cd06581">
    <property type="entry name" value="TM_PBP1_LivM_like"/>
    <property type="match status" value="1"/>
</dbReference>
<feature type="transmembrane region" description="Helical" evidence="6">
    <location>
        <begin position="15"/>
        <end position="36"/>
    </location>
</feature>
<dbReference type="RefSeq" id="WP_183987612.1">
    <property type="nucleotide sequence ID" value="NZ_JACHHG010000008.1"/>
</dbReference>
<feature type="transmembrane region" description="Helical" evidence="6">
    <location>
        <begin position="42"/>
        <end position="63"/>
    </location>
</feature>
<feature type="transmembrane region" description="Helical" evidence="6">
    <location>
        <begin position="293"/>
        <end position="313"/>
    </location>
</feature>
<dbReference type="Proteomes" id="UP000569951">
    <property type="component" value="Unassembled WGS sequence"/>
</dbReference>
<protein>
    <submittedName>
        <fullName evidence="7">Branched-chain amino acid transport system permease protein</fullName>
    </submittedName>
</protein>
<feature type="transmembrane region" description="Helical" evidence="6">
    <location>
        <begin position="218"/>
        <end position="236"/>
    </location>
</feature>
<dbReference type="EMBL" id="JACHHG010000008">
    <property type="protein sequence ID" value="MBB6098856.1"/>
    <property type="molecule type" value="Genomic_DNA"/>
</dbReference>